<name>A0A2M4C9H2_9DIPT</name>
<dbReference type="EMBL" id="GGFJ01012855">
    <property type="protein sequence ID" value="MBW61996.1"/>
    <property type="molecule type" value="Transcribed_RNA"/>
</dbReference>
<protein>
    <submittedName>
        <fullName evidence="1">Putative secreted protein</fullName>
    </submittedName>
</protein>
<sequence>MKGLFTFGFIYLPASSSPTHLKQRMMCRVVGVADTLQYTGGGAAGSLVRLLPIPRADGTTFPFHTPSSPVIFRGIYLSSMIFWLLLQQTMGL</sequence>
<proteinExistence type="predicted"/>
<evidence type="ECO:0000313" key="1">
    <source>
        <dbReference type="EMBL" id="MBW61996.1"/>
    </source>
</evidence>
<organism evidence="1">
    <name type="scientific">Anopheles marajoara</name>
    <dbReference type="NCBI Taxonomy" id="58244"/>
    <lineage>
        <taxon>Eukaryota</taxon>
        <taxon>Metazoa</taxon>
        <taxon>Ecdysozoa</taxon>
        <taxon>Arthropoda</taxon>
        <taxon>Hexapoda</taxon>
        <taxon>Insecta</taxon>
        <taxon>Pterygota</taxon>
        <taxon>Neoptera</taxon>
        <taxon>Endopterygota</taxon>
        <taxon>Diptera</taxon>
        <taxon>Nematocera</taxon>
        <taxon>Culicoidea</taxon>
        <taxon>Culicidae</taxon>
        <taxon>Anophelinae</taxon>
        <taxon>Anopheles</taxon>
    </lineage>
</organism>
<reference evidence="1" key="1">
    <citation type="submission" date="2018-01" db="EMBL/GenBank/DDBJ databases">
        <title>An insight into the sialome of Amazonian anophelines.</title>
        <authorList>
            <person name="Ribeiro J.M."/>
            <person name="Scarpassa V."/>
            <person name="Calvo E."/>
        </authorList>
    </citation>
    <scope>NUCLEOTIDE SEQUENCE</scope>
    <source>
        <tissue evidence="1">Salivary glands</tissue>
    </source>
</reference>
<dbReference type="AlphaFoldDB" id="A0A2M4C9H2"/>
<accession>A0A2M4C9H2</accession>